<name>A0A1Y2MPY0_PSEAH</name>
<keyword evidence="3" id="KW-1185">Reference proteome</keyword>
<proteinExistence type="predicted"/>
<dbReference type="GO" id="GO:0016301">
    <property type="term" value="F:kinase activity"/>
    <property type="evidence" value="ECO:0007669"/>
    <property type="project" value="InterPro"/>
</dbReference>
<feature type="domain" description="Fido" evidence="1">
    <location>
        <begin position="5"/>
        <end position="121"/>
    </location>
</feature>
<evidence type="ECO:0000313" key="3">
    <source>
        <dbReference type="Proteomes" id="UP000194360"/>
    </source>
</evidence>
<accession>A0A1Y2MPY0</accession>
<organism evidence="2 3">
    <name type="scientific">Pseudonocardia autotrophica</name>
    <name type="common">Amycolata autotrophica</name>
    <name type="synonym">Nocardia autotrophica</name>
    <dbReference type="NCBI Taxonomy" id="2074"/>
    <lineage>
        <taxon>Bacteria</taxon>
        <taxon>Bacillati</taxon>
        <taxon>Actinomycetota</taxon>
        <taxon>Actinomycetes</taxon>
        <taxon>Pseudonocardiales</taxon>
        <taxon>Pseudonocardiaceae</taxon>
        <taxon>Pseudonocardia</taxon>
    </lineage>
</organism>
<dbReference type="PANTHER" id="PTHR39426">
    <property type="entry name" value="HOMOLOGY TO DEATH-ON-CURING PROTEIN OF PHAGE P1"/>
    <property type="match status" value="1"/>
</dbReference>
<dbReference type="NCBIfam" id="TIGR01550">
    <property type="entry name" value="DOC_P1"/>
    <property type="match status" value="1"/>
</dbReference>
<dbReference type="EMBL" id="MIGB01000031">
    <property type="protein sequence ID" value="OSY37280.1"/>
    <property type="molecule type" value="Genomic_DNA"/>
</dbReference>
<dbReference type="PANTHER" id="PTHR39426:SF1">
    <property type="entry name" value="HOMOLOGY TO DEATH-ON-CURING PROTEIN OF PHAGE P1"/>
    <property type="match status" value="1"/>
</dbReference>
<protein>
    <submittedName>
        <fullName evidence="2">Toxin Doc</fullName>
    </submittedName>
</protein>
<evidence type="ECO:0000313" key="2">
    <source>
        <dbReference type="EMBL" id="OSY37280.1"/>
    </source>
</evidence>
<evidence type="ECO:0000259" key="1">
    <source>
        <dbReference type="PROSITE" id="PS51459"/>
    </source>
</evidence>
<dbReference type="SUPFAM" id="SSF140931">
    <property type="entry name" value="Fic-like"/>
    <property type="match status" value="1"/>
</dbReference>
<dbReference type="Pfam" id="PF02661">
    <property type="entry name" value="Fic"/>
    <property type="match status" value="1"/>
</dbReference>
<dbReference type="InterPro" id="IPR003812">
    <property type="entry name" value="Fido"/>
</dbReference>
<sequence>MIRYLTIEQFLYFAGQAVGGAVAVRDVGLVESALHRPQATAFGQDAYPDIWTKAAALFQSLATNHALVDGNKRTALAATYAFLQLNGHRLTMSNDDAVDLALAVATGQLAEVEKIAEALRSGAE</sequence>
<dbReference type="Gene3D" id="1.20.120.1870">
    <property type="entry name" value="Fic/DOC protein, Fido domain"/>
    <property type="match status" value="1"/>
</dbReference>
<dbReference type="RefSeq" id="WP_166665847.1">
    <property type="nucleotide sequence ID" value="NZ_AP018920.1"/>
</dbReference>
<reference evidence="2 3" key="1">
    <citation type="submission" date="2016-09" db="EMBL/GenBank/DDBJ databases">
        <title>Pseudonocardia autotrophica DSM535, a candidate organism with high potential of specific P450 cytochromes.</title>
        <authorList>
            <person name="Grumaz C."/>
            <person name="Vainshtein Y."/>
            <person name="Kirstahler P."/>
            <person name="Sohn K."/>
        </authorList>
    </citation>
    <scope>NUCLEOTIDE SEQUENCE [LARGE SCALE GENOMIC DNA]</scope>
    <source>
        <strain evidence="2 3">DSM 535</strain>
    </source>
</reference>
<dbReference type="InterPro" id="IPR006440">
    <property type="entry name" value="Doc"/>
</dbReference>
<dbReference type="InterPro" id="IPR053737">
    <property type="entry name" value="Type_II_TA_Toxin"/>
</dbReference>
<dbReference type="PIRSF" id="PIRSF018297">
    <property type="entry name" value="Doc"/>
    <property type="match status" value="1"/>
</dbReference>
<comment type="caution">
    <text evidence="2">The sequence shown here is derived from an EMBL/GenBank/DDBJ whole genome shotgun (WGS) entry which is preliminary data.</text>
</comment>
<gene>
    <name evidence="2" type="primary">doc</name>
    <name evidence="2" type="ORF">BG845_04791</name>
</gene>
<dbReference type="PROSITE" id="PS51459">
    <property type="entry name" value="FIDO"/>
    <property type="match status" value="1"/>
</dbReference>
<dbReference type="InterPro" id="IPR036597">
    <property type="entry name" value="Fido-like_dom_sf"/>
</dbReference>
<dbReference type="STRING" id="2074.BG845_04791"/>
<dbReference type="AlphaFoldDB" id="A0A1Y2MPY0"/>
<dbReference type="Proteomes" id="UP000194360">
    <property type="component" value="Unassembled WGS sequence"/>
</dbReference>